<proteinExistence type="predicted"/>
<comment type="caution">
    <text evidence="1">The sequence shown here is derived from an EMBL/GenBank/DDBJ whole genome shotgun (WGS) entry which is preliminary data.</text>
</comment>
<reference evidence="1" key="1">
    <citation type="submission" date="2021-03" db="EMBL/GenBank/DDBJ databases">
        <title>Evolutionary priming and transition to the ectomycorrhizal habit in an iconic lineage of mushroom-forming fungi: is preadaptation a requirement?</title>
        <authorList>
            <consortium name="DOE Joint Genome Institute"/>
            <person name="Looney B.P."/>
            <person name="Miyauchi S."/>
            <person name="Morin E."/>
            <person name="Drula E."/>
            <person name="Courty P.E."/>
            <person name="Chicoki N."/>
            <person name="Fauchery L."/>
            <person name="Kohler A."/>
            <person name="Kuo A."/>
            <person name="LaButti K."/>
            <person name="Pangilinan J."/>
            <person name="Lipzen A."/>
            <person name="Riley R."/>
            <person name="Andreopoulos W."/>
            <person name="He G."/>
            <person name="Johnson J."/>
            <person name="Barry K.W."/>
            <person name="Grigoriev I.V."/>
            <person name="Nagy L."/>
            <person name="Hibbett D."/>
            <person name="Henrissat B."/>
            <person name="Matheny P.B."/>
            <person name="Labbe J."/>
            <person name="Martin A.F."/>
        </authorList>
    </citation>
    <scope>NUCLEOTIDE SEQUENCE</scope>
    <source>
        <strain evidence="1">BPL698</strain>
    </source>
</reference>
<evidence type="ECO:0000313" key="1">
    <source>
        <dbReference type="EMBL" id="KAI9513122.1"/>
    </source>
</evidence>
<evidence type="ECO:0000313" key="2">
    <source>
        <dbReference type="Proteomes" id="UP001207468"/>
    </source>
</evidence>
<dbReference type="EMBL" id="JAGFNK010000003">
    <property type="protein sequence ID" value="KAI9513122.1"/>
    <property type="molecule type" value="Genomic_DNA"/>
</dbReference>
<accession>A0ACC0UQM9</accession>
<gene>
    <name evidence="1" type="ORF">F5148DRAFT_468898</name>
</gene>
<keyword evidence="2" id="KW-1185">Reference proteome</keyword>
<organism evidence="1 2">
    <name type="scientific">Russula earlei</name>
    <dbReference type="NCBI Taxonomy" id="71964"/>
    <lineage>
        <taxon>Eukaryota</taxon>
        <taxon>Fungi</taxon>
        <taxon>Dikarya</taxon>
        <taxon>Basidiomycota</taxon>
        <taxon>Agaricomycotina</taxon>
        <taxon>Agaricomycetes</taxon>
        <taxon>Russulales</taxon>
        <taxon>Russulaceae</taxon>
        <taxon>Russula</taxon>
    </lineage>
</organism>
<protein>
    <submittedName>
        <fullName evidence="1">Uncharacterized protein</fullName>
    </submittedName>
</protein>
<dbReference type="Proteomes" id="UP001207468">
    <property type="component" value="Unassembled WGS sequence"/>
</dbReference>
<sequence>MSSTIQLPEDQLIELLLELKRTGADQAKAVLNSQPQIAYALVALMVKIGIIDIPIFQQTLASFAPQQNGILASSTMSAVPPHLQAQNSRSGTPQFPTPPPGVYSVGAPHTGPGGYPPSYIAGSGGPSVPVGHYSAPPPSQTTNQTIPAALAAIPESQREVVLKLVNMRPDEIAMLPPAERASVIQLRASLGIQ</sequence>
<name>A0ACC0UQM9_9AGAM</name>